<sequence>MDIRIEQIDGDPPVWKVFLGTFFIVCNSEEEAVACLETARQYVSSHPGVQCFLPHPPAISPPADGRLFPRREHLPLGSETASSDSSEN</sequence>
<dbReference type="HOGENOM" id="CLU_2466640_0_0_6"/>
<name>A0A024HIF9_PSEKB</name>
<dbReference type="EMBL" id="HG322950">
    <property type="protein sequence ID" value="CDF84820.1"/>
    <property type="molecule type" value="Genomic_DNA"/>
</dbReference>
<protein>
    <submittedName>
        <fullName evidence="2">Uncharacterized protein</fullName>
    </submittedName>
</protein>
<dbReference type="AlphaFoldDB" id="A0A024HIF9"/>
<dbReference type="KEGG" id="pkc:PKB_3477"/>
<keyword evidence="3" id="KW-1185">Reference proteome</keyword>
<organism evidence="2 3">
    <name type="scientific">Pseudomonas knackmussii (strain DSM 6978 / CCUG 54928 / LMG 23759 / B13)</name>
    <dbReference type="NCBI Taxonomy" id="1301098"/>
    <lineage>
        <taxon>Bacteria</taxon>
        <taxon>Pseudomonadati</taxon>
        <taxon>Pseudomonadota</taxon>
        <taxon>Gammaproteobacteria</taxon>
        <taxon>Pseudomonadales</taxon>
        <taxon>Pseudomonadaceae</taxon>
        <taxon>Pseudomonas</taxon>
    </lineage>
</organism>
<evidence type="ECO:0000313" key="3">
    <source>
        <dbReference type="Proteomes" id="UP000025241"/>
    </source>
</evidence>
<feature type="region of interest" description="Disordered" evidence="1">
    <location>
        <begin position="62"/>
        <end position="88"/>
    </location>
</feature>
<reference evidence="2 3" key="1">
    <citation type="submission" date="2013-03" db="EMBL/GenBank/DDBJ databases">
        <authorList>
            <person name="Linke B."/>
        </authorList>
    </citation>
    <scope>NUCLEOTIDE SEQUENCE [LARGE SCALE GENOMIC DNA]</scope>
    <source>
        <strain evidence="2 3">B13</strain>
    </source>
</reference>
<accession>A0A024HIF9</accession>
<reference evidence="2 3" key="2">
    <citation type="submission" date="2014-05" db="EMBL/GenBank/DDBJ databases">
        <title>Genome sequence of the 3-chlorobenzoate degrading bacterium Pseudomonas knackmussii B13 shows multiple evidence for horizontal gene transfer.</title>
        <authorList>
            <person name="Miyazaki R."/>
            <person name="Bertelli C."/>
            <person name="Falquet L."/>
            <person name="Robinson-Rechavi M."/>
            <person name="Gharib W."/>
            <person name="Roy S."/>
            <person name="Van der Meer J.R."/>
        </authorList>
    </citation>
    <scope>NUCLEOTIDE SEQUENCE [LARGE SCALE GENOMIC DNA]</scope>
    <source>
        <strain evidence="2 3">B13</strain>
    </source>
</reference>
<proteinExistence type="predicted"/>
<feature type="compositionally biased region" description="Polar residues" evidence="1">
    <location>
        <begin position="79"/>
        <end position="88"/>
    </location>
</feature>
<evidence type="ECO:0000256" key="1">
    <source>
        <dbReference type="SAM" id="MobiDB-lite"/>
    </source>
</evidence>
<dbReference type="RefSeq" id="WP_043253320.1">
    <property type="nucleotide sequence ID" value="NZ_HG322950.1"/>
</dbReference>
<dbReference type="PATRIC" id="fig|1301098.3.peg.3494"/>
<evidence type="ECO:0000313" key="2">
    <source>
        <dbReference type="EMBL" id="CDF84820.1"/>
    </source>
</evidence>
<dbReference type="OrthoDB" id="7031749at2"/>
<dbReference type="Proteomes" id="UP000025241">
    <property type="component" value="Chromosome I"/>
</dbReference>
<gene>
    <name evidence="2" type="ORF">PKB_3477</name>
</gene>